<gene>
    <name evidence="1" type="ORF">BJ980_000044</name>
</gene>
<name>A0A7Y9RX99_9ACTN</name>
<dbReference type="RefSeq" id="WP_218855359.1">
    <property type="nucleotide sequence ID" value="NZ_JACCAA010000001.1"/>
</dbReference>
<dbReference type="AlphaFoldDB" id="A0A7Y9RX99"/>
<dbReference type="EMBL" id="JACCAA010000001">
    <property type="protein sequence ID" value="NYG57121.1"/>
    <property type="molecule type" value="Genomic_DNA"/>
</dbReference>
<evidence type="ECO:0000313" key="1">
    <source>
        <dbReference type="EMBL" id="NYG57121.1"/>
    </source>
</evidence>
<dbReference type="Proteomes" id="UP000540656">
    <property type="component" value="Unassembled WGS sequence"/>
</dbReference>
<evidence type="ECO:0000313" key="2">
    <source>
        <dbReference type="Proteomes" id="UP000540656"/>
    </source>
</evidence>
<dbReference type="GO" id="GO:0016740">
    <property type="term" value="F:transferase activity"/>
    <property type="evidence" value="ECO:0007669"/>
    <property type="project" value="UniProtKB-KW"/>
</dbReference>
<proteinExistence type="predicted"/>
<organism evidence="1 2">
    <name type="scientific">Nocardioides daedukensis</name>
    <dbReference type="NCBI Taxonomy" id="634462"/>
    <lineage>
        <taxon>Bacteria</taxon>
        <taxon>Bacillati</taxon>
        <taxon>Actinomycetota</taxon>
        <taxon>Actinomycetes</taxon>
        <taxon>Propionibacteriales</taxon>
        <taxon>Nocardioidaceae</taxon>
        <taxon>Nocardioides</taxon>
    </lineage>
</organism>
<sequence length="52" mass="5827">MSDEHTLYVVMNGRVVGDIALRDLLRVEVDVVAADSLRGEFRDRVLREAVAV</sequence>
<reference evidence="1 2" key="1">
    <citation type="submission" date="2020-07" db="EMBL/GenBank/DDBJ databases">
        <title>Sequencing the genomes of 1000 actinobacteria strains.</title>
        <authorList>
            <person name="Klenk H.-P."/>
        </authorList>
    </citation>
    <scope>NUCLEOTIDE SEQUENCE [LARGE SCALE GENOMIC DNA]</scope>
    <source>
        <strain evidence="1 2">DSM 23819</strain>
    </source>
</reference>
<keyword evidence="1" id="KW-0808">Transferase</keyword>
<keyword evidence="2" id="KW-1185">Reference proteome</keyword>
<comment type="caution">
    <text evidence="1">The sequence shown here is derived from an EMBL/GenBank/DDBJ whole genome shotgun (WGS) entry which is preliminary data.</text>
</comment>
<protein>
    <submittedName>
        <fullName evidence="1">Putative nucleotidyltransferase</fullName>
    </submittedName>
</protein>
<accession>A0A7Y9RX99</accession>